<reference evidence="3 4" key="1">
    <citation type="submission" date="2020-07" db="EMBL/GenBank/DDBJ databases">
        <title>Novel species isolated from subtropical streams in China.</title>
        <authorList>
            <person name="Lu H."/>
        </authorList>
    </citation>
    <scope>NUCLEOTIDE SEQUENCE [LARGE SCALE GENOMIC DNA]</scope>
    <source>
        <strain evidence="3 4">LX47W</strain>
    </source>
</reference>
<feature type="region of interest" description="Disordered" evidence="1">
    <location>
        <begin position="268"/>
        <end position="300"/>
    </location>
</feature>
<feature type="compositionally biased region" description="Low complexity" evidence="1">
    <location>
        <begin position="51"/>
        <end position="68"/>
    </location>
</feature>
<evidence type="ECO:0000313" key="3">
    <source>
        <dbReference type="EMBL" id="MBA5686426.1"/>
    </source>
</evidence>
<dbReference type="InterPro" id="IPR038610">
    <property type="entry name" value="FliK-like_C_sf"/>
</dbReference>
<feature type="region of interest" description="Disordered" evidence="1">
    <location>
        <begin position="18"/>
        <end position="131"/>
    </location>
</feature>
<dbReference type="InterPro" id="IPR021136">
    <property type="entry name" value="Flagellar_hook_control-like_C"/>
</dbReference>
<keyword evidence="4" id="KW-1185">Reference proteome</keyword>
<proteinExistence type="predicted"/>
<feature type="region of interest" description="Disordered" evidence="1">
    <location>
        <begin position="449"/>
        <end position="505"/>
    </location>
</feature>
<protein>
    <submittedName>
        <fullName evidence="3">Flagellar hook-length control protein FliK</fullName>
    </submittedName>
</protein>
<accession>A0A7W2F790</accession>
<dbReference type="PANTHER" id="PTHR37533">
    <property type="entry name" value="FLAGELLAR HOOK-LENGTH CONTROL PROTEIN"/>
    <property type="match status" value="1"/>
</dbReference>
<dbReference type="Pfam" id="PF02120">
    <property type="entry name" value="Flg_hook"/>
    <property type="match status" value="1"/>
</dbReference>
<feature type="compositionally biased region" description="Low complexity" evidence="1">
    <location>
        <begin position="97"/>
        <end position="116"/>
    </location>
</feature>
<dbReference type="RefSeq" id="WP_182152223.1">
    <property type="nucleotide sequence ID" value="NZ_JACEZU010000002.1"/>
</dbReference>
<dbReference type="Proteomes" id="UP000573499">
    <property type="component" value="Unassembled WGS sequence"/>
</dbReference>
<dbReference type="PANTHER" id="PTHR37533:SF2">
    <property type="entry name" value="FLAGELLAR HOOK-LENGTH CONTROL PROTEIN"/>
    <property type="match status" value="1"/>
</dbReference>
<dbReference type="Gene3D" id="3.30.750.140">
    <property type="match status" value="1"/>
</dbReference>
<gene>
    <name evidence="3" type="ORF">H3H39_05085</name>
</gene>
<name>A0A7W2F790_9BURK</name>
<feature type="compositionally biased region" description="Polar residues" evidence="1">
    <location>
        <begin position="23"/>
        <end position="34"/>
    </location>
</feature>
<sequence length="505" mass="48726">MQTPILPLPTIGAKAAAAPKVSLNANGQDNQFQRALSREMEQRQSANGSNAPTRTPERQPAAPAAPRPSGMPTRQAGAPAKQNPAPTARAADSSVQPGAKSAPPATTTSAAPATGKPADDDDADSAQSDAQAALDGPVADMLALVAAFNPPPAPATAALPAALTQAAPAALGTDAGAGAATTLPDAADATSAATVTDPALLQAGAGQAAGTEDFQATLTQAGAALAGAKADPAAAGPADAAASAAASAPAGGDATLAQLSTVDGAKADAGADGVGQHKPKAAPADNAAVQAGGERPAPDNAIPVTVAKAAPAETAAALKAATPAAPAPAAPPLAPAAVAGLEVAKAAAAAVPAERLPARVGTPGWDQQLGQKIVFMAAGGEQSATMELNPPDLGPVQVVLSISNDHATVAFSSAQPEVRQALEAAVPKLREMMGDAGIQLGNATVSAGMSNQDQGFQQQAASTQSGHGGGTGQGGSRFGRDSTEAAPRGAAPVRRLPAGAVDTFA</sequence>
<comment type="caution">
    <text evidence="3">The sequence shown here is derived from an EMBL/GenBank/DDBJ whole genome shotgun (WGS) entry which is preliminary data.</text>
</comment>
<feature type="compositionally biased region" description="Gly residues" evidence="1">
    <location>
        <begin position="466"/>
        <end position="477"/>
    </location>
</feature>
<dbReference type="EMBL" id="JACEZU010000002">
    <property type="protein sequence ID" value="MBA5686426.1"/>
    <property type="molecule type" value="Genomic_DNA"/>
</dbReference>
<keyword evidence="3" id="KW-0969">Cilium</keyword>
<feature type="domain" description="Flagellar hook-length control protein-like C-terminal" evidence="2">
    <location>
        <begin position="371"/>
        <end position="454"/>
    </location>
</feature>
<keyword evidence="3" id="KW-0282">Flagellum</keyword>
<evidence type="ECO:0000259" key="2">
    <source>
        <dbReference type="Pfam" id="PF02120"/>
    </source>
</evidence>
<organism evidence="3 4">
    <name type="scientific">Rugamonas apoptosis</name>
    <dbReference type="NCBI Taxonomy" id="2758570"/>
    <lineage>
        <taxon>Bacteria</taxon>
        <taxon>Pseudomonadati</taxon>
        <taxon>Pseudomonadota</taxon>
        <taxon>Betaproteobacteria</taxon>
        <taxon>Burkholderiales</taxon>
        <taxon>Oxalobacteraceae</taxon>
        <taxon>Telluria group</taxon>
        <taxon>Rugamonas</taxon>
    </lineage>
</organism>
<dbReference type="InterPro" id="IPR052563">
    <property type="entry name" value="FliK"/>
</dbReference>
<keyword evidence="3" id="KW-0966">Cell projection</keyword>
<evidence type="ECO:0000313" key="4">
    <source>
        <dbReference type="Proteomes" id="UP000573499"/>
    </source>
</evidence>
<dbReference type="CDD" id="cd17470">
    <property type="entry name" value="T3SS_Flik_C"/>
    <property type="match status" value="1"/>
</dbReference>
<dbReference type="AlphaFoldDB" id="A0A7W2F790"/>
<evidence type="ECO:0000256" key="1">
    <source>
        <dbReference type="SAM" id="MobiDB-lite"/>
    </source>
</evidence>